<evidence type="ECO:0000256" key="1">
    <source>
        <dbReference type="SAM" id="MobiDB-lite"/>
    </source>
</evidence>
<dbReference type="Gene3D" id="1.10.340.70">
    <property type="match status" value="1"/>
</dbReference>
<dbReference type="Proteomes" id="UP000765509">
    <property type="component" value="Unassembled WGS sequence"/>
</dbReference>
<dbReference type="OrthoDB" id="2516665at2759"/>
<evidence type="ECO:0000313" key="2">
    <source>
        <dbReference type="EMBL" id="MBW0559228.1"/>
    </source>
</evidence>
<name>A0A9Q3JBT6_9BASI</name>
<sequence length="184" mass="21429">MINTPCLPNAPMTRWVALIQMLSFDLVHKTGKTFTIPDGSSRRPKGGNEDESERDDSHEEEEWIKPNPGFGLKEVNTSKVGKVSRNKTNNVEIPIKQEGFGKHMHEYFDSLKNPQSIGEEYFKRIKRRSVNFYIEGGKLKRINQEDPQIVVFNDKDQKQILKKMHEELGHQGENEAYRRIKKIY</sequence>
<protein>
    <recommendedName>
        <fullName evidence="4">Integrase zinc-binding domain-containing protein</fullName>
    </recommendedName>
</protein>
<proteinExistence type="predicted"/>
<feature type="compositionally biased region" description="Acidic residues" evidence="1">
    <location>
        <begin position="49"/>
        <end position="62"/>
    </location>
</feature>
<gene>
    <name evidence="2" type="ORF">O181_098943</name>
</gene>
<reference evidence="2" key="1">
    <citation type="submission" date="2021-03" db="EMBL/GenBank/DDBJ databases">
        <title>Draft genome sequence of rust myrtle Austropuccinia psidii MF-1, a brazilian biotype.</title>
        <authorList>
            <person name="Quecine M.C."/>
            <person name="Pachon D.M.R."/>
            <person name="Bonatelli M.L."/>
            <person name="Correr F.H."/>
            <person name="Franceschini L.M."/>
            <person name="Leite T.F."/>
            <person name="Margarido G.R.A."/>
            <person name="Almeida C.A."/>
            <person name="Ferrarezi J.A."/>
            <person name="Labate C.A."/>
        </authorList>
    </citation>
    <scope>NUCLEOTIDE SEQUENCE</scope>
    <source>
        <strain evidence="2">MF-1</strain>
    </source>
</reference>
<comment type="caution">
    <text evidence="2">The sequence shown here is derived from an EMBL/GenBank/DDBJ whole genome shotgun (WGS) entry which is preliminary data.</text>
</comment>
<dbReference type="EMBL" id="AVOT02067787">
    <property type="protein sequence ID" value="MBW0559228.1"/>
    <property type="molecule type" value="Genomic_DNA"/>
</dbReference>
<keyword evidence="3" id="KW-1185">Reference proteome</keyword>
<feature type="region of interest" description="Disordered" evidence="1">
    <location>
        <begin position="33"/>
        <end position="72"/>
    </location>
</feature>
<evidence type="ECO:0000313" key="3">
    <source>
        <dbReference type="Proteomes" id="UP000765509"/>
    </source>
</evidence>
<accession>A0A9Q3JBT6</accession>
<dbReference type="AlphaFoldDB" id="A0A9Q3JBT6"/>
<organism evidence="2 3">
    <name type="scientific">Austropuccinia psidii MF-1</name>
    <dbReference type="NCBI Taxonomy" id="1389203"/>
    <lineage>
        <taxon>Eukaryota</taxon>
        <taxon>Fungi</taxon>
        <taxon>Dikarya</taxon>
        <taxon>Basidiomycota</taxon>
        <taxon>Pucciniomycotina</taxon>
        <taxon>Pucciniomycetes</taxon>
        <taxon>Pucciniales</taxon>
        <taxon>Sphaerophragmiaceae</taxon>
        <taxon>Austropuccinia</taxon>
    </lineage>
</organism>
<evidence type="ECO:0008006" key="4">
    <source>
        <dbReference type="Google" id="ProtNLM"/>
    </source>
</evidence>